<organism evidence="6 7">
    <name type="scientific">Seminavis robusta</name>
    <dbReference type="NCBI Taxonomy" id="568900"/>
    <lineage>
        <taxon>Eukaryota</taxon>
        <taxon>Sar</taxon>
        <taxon>Stramenopiles</taxon>
        <taxon>Ochrophyta</taxon>
        <taxon>Bacillariophyta</taxon>
        <taxon>Bacillariophyceae</taxon>
        <taxon>Bacillariophycidae</taxon>
        <taxon>Naviculales</taxon>
        <taxon>Naviculaceae</taxon>
        <taxon>Seminavis</taxon>
    </lineage>
</organism>
<evidence type="ECO:0000256" key="3">
    <source>
        <dbReference type="SAM" id="MobiDB-lite"/>
    </source>
</evidence>
<dbReference type="SUPFAM" id="SSF54928">
    <property type="entry name" value="RNA-binding domain, RBD"/>
    <property type="match status" value="1"/>
</dbReference>
<dbReference type="EMBL" id="CAICTM010001134">
    <property type="protein sequence ID" value="CAB9520813.1"/>
    <property type="molecule type" value="Genomic_DNA"/>
</dbReference>
<evidence type="ECO:0000313" key="7">
    <source>
        <dbReference type="Proteomes" id="UP001153069"/>
    </source>
</evidence>
<evidence type="ECO:0000256" key="1">
    <source>
        <dbReference type="ARBA" id="ARBA00022884"/>
    </source>
</evidence>
<dbReference type="InterPro" id="IPR000504">
    <property type="entry name" value="RRM_dom"/>
</dbReference>
<proteinExistence type="predicted"/>
<keyword evidence="7" id="KW-1185">Reference proteome</keyword>
<dbReference type="PROSITE" id="PS50102">
    <property type="entry name" value="RRM"/>
    <property type="match status" value="1"/>
</dbReference>
<evidence type="ECO:0000313" key="6">
    <source>
        <dbReference type="EMBL" id="CAB9520813.1"/>
    </source>
</evidence>
<dbReference type="GO" id="GO:0005634">
    <property type="term" value="C:nucleus"/>
    <property type="evidence" value="ECO:0007669"/>
    <property type="project" value="TreeGrafter"/>
</dbReference>
<accession>A0A9N8HS61</accession>
<feature type="region of interest" description="Disordered" evidence="3">
    <location>
        <begin position="252"/>
        <end position="289"/>
    </location>
</feature>
<dbReference type="Pfam" id="PF00076">
    <property type="entry name" value="RRM_1"/>
    <property type="match status" value="1"/>
</dbReference>
<evidence type="ECO:0000259" key="5">
    <source>
        <dbReference type="PROSITE" id="PS50102"/>
    </source>
</evidence>
<dbReference type="InterPro" id="IPR012677">
    <property type="entry name" value="Nucleotide-bd_a/b_plait_sf"/>
</dbReference>
<evidence type="ECO:0000256" key="4">
    <source>
        <dbReference type="SAM" id="SignalP"/>
    </source>
</evidence>
<reference evidence="6" key="1">
    <citation type="submission" date="2020-06" db="EMBL/GenBank/DDBJ databases">
        <authorList>
            <consortium name="Plant Systems Biology data submission"/>
        </authorList>
    </citation>
    <scope>NUCLEOTIDE SEQUENCE</scope>
    <source>
        <strain evidence="6">D6</strain>
    </source>
</reference>
<dbReference type="GO" id="GO:1990904">
    <property type="term" value="C:ribonucleoprotein complex"/>
    <property type="evidence" value="ECO:0007669"/>
    <property type="project" value="TreeGrafter"/>
</dbReference>
<dbReference type="PANTHER" id="PTHR23003:SF3">
    <property type="entry name" value="FI21236P1-RELATED"/>
    <property type="match status" value="1"/>
</dbReference>
<feature type="chain" id="PRO_5040341704" evidence="4">
    <location>
        <begin position="22"/>
        <end position="497"/>
    </location>
</feature>
<dbReference type="AlphaFoldDB" id="A0A9N8HS61"/>
<gene>
    <name evidence="6" type="ORF">SEMRO_1136_G245240.1</name>
</gene>
<dbReference type="SMART" id="SM00360">
    <property type="entry name" value="RRM"/>
    <property type="match status" value="1"/>
</dbReference>
<keyword evidence="1 2" id="KW-0694">RNA-binding</keyword>
<name>A0A9N8HS61_9STRA</name>
<evidence type="ECO:0000256" key="2">
    <source>
        <dbReference type="PROSITE-ProRule" id="PRU00176"/>
    </source>
</evidence>
<dbReference type="InterPro" id="IPR050374">
    <property type="entry name" value="RRT5_SRSF_SR"/>
</dbReference>
<dbReference type="Gene3D" id="1.20.120.1910">
    <property type="entry name" value="Cysteine-tRNA ligase, C-terminal anti-codon recognition domain"/>
    <property type="match status" value="1"/>
</dbReference>
<dbReference type="InterPro" id="IPR035979">
    <property type="entry name" value="RBD_domain_sf"/>
</dbReference>
<feature type="domain" description="RRM" evidence="5">
    <location>
        <begin position="173"/>
        <end position="251"/>
    </location>
</feature>
<keyword evidence="4" id="KW-0732">Signal</keyword>
<dbReference type="GO" id="GO:0005737">
    <property type="term" value="C:cytoplasm"/>
    <property type="evidence" value="ECO:0007669"/>
    <property type="project" value="TreeGrafter"/>
</dbReference>
<dbReference type="OrthoDB" id="1099063at2759"/>
<dbReference type="Proteomes" id="UP001153069">
    <property type="component" value="Unassembled WGS sequence"/>
</dbReference>
<feature type="region of interest" description="Disordered" evidence="3">
    <location>
        <begin position="145"/>
        <end position="167"/>
    </location>
</feature>
<feature type="signal peptide" evidence="4">
    <location>
        <begin position="1"/>
        <end position="21"/>
    </location>
</feature>
<comment type="caution">
    <text evidence="6">The sequence shown here is derived from an EMBL/GenBank/DDBJ whole genome shotgun (WGS) entry which is preliminary data.</text>
</comment>
<dbReference type="Gene3D" id="3.30.70.330">
    <property type="match status" value="1"/>
</dbReference>
<dbReference type="PANTHER" id="PTHR23003">
    <property type="entry name" value="RNA RECOGNITION MOTIF RRM DOMAIN CONTAINING PROTEIN"/>
    <property type="match status" value="1"/>
</dbReference>
<protein>
    <submittedName>
        <fullName evidence="6">Myelin expression factor 2</fullName>
    </submittedName>
</protein>
<feature type="region of interest" description="Disordered" evidence="3">
    <location>
        <begin position="73"/>
        <end position="109"/>
    </location>
</feature>
<sequence>MVPRTPRFLWLSTYFAAGVHALVVTLPSGSRLIGSRSAFSQQCRYPGYGFRSTWHPSKSFGTCSMVLQDAGPPDFTIVEDDDNDKGDNSGSEVENDIQPKPIIESGGIPRSTVQKLRVKNMPSRPKRSPKLEGTSWLEKNAAFSGEEYESPIPADDSTKGRPNRTFRQDFQGTRVFVQGIPLDAKWQDLKDHFAIAGAVVFASVSVDSATGKSKGCGIVQFETSEMALHAIAEMRNHPMFGSTLFVREDVQEQRGAGDRELRSRMPVNRRDSNNKPPNTWECADDDNSSVLSEDERDSVVALVKARDAARRRRNYEASDEMRHELKSRYGVHVDDRLKQWWVSFDGSHVPQNVKAVKGDGRWGDKKVWQQILTTPENDACVNPDLVNGLLMQRDIARREKDFSTADALLDEARNSPDGELYLRIHDESRTWRIWTDKPPAKSVDYHPKPRLSAAEQCIALIREKAPHKEEEIKLLLQKFPGREYPILKKLRKSLEEV</sequence>
<feature type="compositionally biased region" description="Basic and acidic residues" evidence="3">
    <location>
        <begin position="252"/>
        <end position="273"/>
    </location>
</feature>
<dbReference type="GO" id="GO:0003729">
    <property type="term" value="F:mRNA binding"/>
    <property type="evidence" value="ECO:0007669"/>
    <property type="project" value="TreeGrafter"/>
</dbReference>